<dbReference type="Gene3D" id="1.25.40.20">
    <property type="entry name" value="Ankyrin repeat-containing domain"/>
    <property type="match status" value="1"/>
</dbReference>
<dbReference type="PROSITE" id="PS50297">
    <property type="entry name" value="ANK_REP_REGION"/>
    <property type="match status" value="2"/>
</dbReference>
<dbReference type="Pfam" id="PF00023">
    <property type="entry name" value="Ank"/>
    <property type="match status" value="1"/>
</dbReference>
<dbReference type="GO" id="GO:0005634">
    <property type="term" value="C:nucleus"/>
    <property type="evidence" value="ECO:0007669"/>
    <property type="project" value="TreeGrafter"/>
</dbReference>
<feature type="repeat" description="ANK" evidence="3">
    <location>
        <begin position="15"/>
        <end position="47"/>
    </location>
</feature>
<accession>A0A1L9VPZ4</accession>
<dbReference type="PANTHER" id="PTHR24124">
    <property type="entry name" value="ANKYRIN REPEAT FAMILY A"/>
    <property type="match status" value="1"/>
</dbReference>
<dbReference type="GeneID" id="34462398"/>
<gene>
    <name evidence="4" type="ORF">ASPGLDRAFT_44994</name>
</gene>
<keyword evidence="2 3" id="KW-0040">ANK repeat</keyword>
<dbReference type="GO" id="GO:0010468">
    <property type="term" value="P:regulation of gene expression"/>
    <property type="evidence" value="ECO:0007669"/>
    <property type="project" value="TreeGrafter"/>
</dbReference>
<dbReference type="OrthoDB" id="366390at2759"/>
<dbReference type="PANTHER" id="PTHR24124:SF14">
    <property type="entry name" value="CHROMOSOME UNDETERMINED SCAFFOLD_25, WHOLE GENOME SHOTGUN SEQUENCE"/>
    <property type="match status" value="1"/>
</dbReference>
<evidence type="ECO:0000313" key="4">
    <source>
        <dbReference type="EMBL" id="OJJ85998.1"/>
    </source>
</evidence>
<dbReference type="AlphaFoldDB" id="A0A1L9VPZ4"/>
<organism evidence="4 5">
    <name type="scientific">Aspergillus glaucus CBS 516.65</name>
    <dbReference type="NCBI Taxonomy" id="1160497"/>
    <lineage>
        <taxon>Eukaryota</taxon>
        <taxon>Fungi</taxon>
        <taxon>Dikarya</taxon>
        <taxon>Ascomycota</taxon>
        <taxon>Pezizomycotina</taxon>
        <taxon>Eurotiomycetes</taxon>
        <taxon>Eurotiomycetidae</taxon>
        <taxon>Eurotiales</taxon>
        <taxon>Aspergillaceae</taxon>
        <taxon>Aspergillus</taxon>
        <taxon>Aspergillus subgen. Aspergillus</taxon>
    </lineage>
</organism>
<sequence>MLLQYHPLCDERDSDGVTPLMHATVGGYEDVVSSLLSHGARIDSVDCRNRSVLHWAVLHRREALLKMLLAYCAGDHAVIDAYDNAGRTALHTAIDTGFEAGVHILLQLGANIHSRARKI</sequence>
<evidence type="ECO:0000256" key="1">
    <source>
        <dbReference type="ARBA" id="ARBA00022737"/>
    </source>
</evidence>
<feature type="repeat" description="ANK" evidence="3">
    <location>
        <begin position="85"/>
        <end position="117"/>
    </location>
</feature>
<dbReference type="SMART" id="SM00248">
    <property type="entry name" value="ANK"/>
    <property type="match status" value="3"/>
</dbReference>
<keyword evidence="5" id="KW-1185">Reference proteome</keyword>
<dbReference type="SUPFAM" id="SSF48403">
    <property type="entry name" value="Ankyrin repeat"/>
    <property type="match status" value="1"/>
</dbReference>
<evidence type="ECO:0000256" key="2">
    <source>
        <dbReference type="ARBA" id="ARBA00023043"/>
    </source>
</evidence>
<dbReference type="VEuPathDB" id="FungiDB:ASPGLDRAFT_44994"/>
<dbReference type="RefSeq" id="XP_022402692.1">
    <property type="nucleotide sequence ID" value="XM_022546137.1"/>
</dbReference>
<evidence type="ECO:0000256" key="3">
    <source>
        <dbReference type="PROSITE-ProRule" id="PRU00023"/>
    </source>
</evidence>
<dbReference type="PROSITE" id="PS50088">
    <property type="entry name" value="ANK_REPEAT"/>
    <property type="match status" value="2"/>
</dbReference>
<proteinExistence type="predicted"/>
<dbReference type="InterPro" id="IPR036770">
    <property type="entry name" value="Ankyrin_rpt-contain_sf"/>
</dbReference>
<keyword evidence="1" id="KW-0677">Repeat</keyword>
<name>A0A1L9VPZ4_ASPGL</name>
<evidence type="ECO:0000313" key="5">
    <source>
        <dbReference type="Proteomes" id="UP000184300"/>
    </source>
</evidence>
<reference evidence="5" key="1">
    <citation type="journal article" date="2017" name="Genome Biol.">
        <title>Comparative genomics reveals high biological diversity and specific adaptations in the industrially and medically important fungal genus Aspergillus.</title>
        <authorList>
            <person name="de Vries R.P."/>
            <person name="Riley R."/>
            <person name="Wiebenga A."/>
            <person name="Aguilar-Osorio G."/>
            <person name="Amillis S."/>
            <person name="Uchima C.A."/>
            <person name="Anderluh G."/>
            <person name="Asadollahi M."/>
            <person name="Askin M."/>
            <person name="Barry K."/>
            <person name="Battaglia E."/>
            <person name="Bayram O."/>
            <person name="Benocci T."/>
            <person name="Braus-Stromeyer S.A."/>
            <person name="Caldana C."/>
            <person name="Canovas D."/>
            <person name="Cerqueira G.C."/>
            <person name="Chen F."/>
            <person name="Chen W."/>
            <person name="Choi C."/>
            <person name="Clum A."/>
            <person name="Dos Santos R.A."/>
            <person name="Damasio A.R."/>
            <person name="Diallinas G."/>
            <person name="Emri T."/>
            <person name="Fekete E."/>
            <person name="Flipphi M."/>
            <person name="Freyberg S."/>
            <person name="Gallo A."/>
            <person name="Gournas C."/>
            <person name="Habgood R."/>
            <person name="Hainaut M."/>
            <person name="Harispe M.L."/>
            <person name="Henrissat B."/>
            <person name="Hilden K.S."/>
            <person name="Hope R."/>
            <person name="Hossain A."/>
            <person name="Karabika E."/>
            <person name="Karaffa L."/>
            <person name="Karanyi Z."/>
            <person name="Krasevec N."/>
            <person name="Kuo A."/>
            <person name="Kusch H."/>
            <person name="LaButti K."/>
            <person name="Lagendijk E.L."/>
            <person name="Lapidus A."/>
            <person name="Levasseur A."/>
            <person name="Lindquist E."/>
            <person name="Lipzen A."/>
            <person name="Logrieco A.F."/>
            <person name="MacCabe A."/>
            <person name="Maekelae M.R."/>
            <person name="Malavazi I."/>
            <person name="Melin P."/>
            <person name="Meyer V."/>
            <person name="Mielnichuk N."/>
            <person name="Miskei M."/>
            <person name="Molnar A.P."/>
            <person name="Mule G."/>
            <person name="Ngan C.Y."/>
            <person name="Orejas M."/>
            <person name="Orosz E."/>
            <person name="Ouedraogo J.P."/>
            <person name="Overkamp K.M."/>
            <person name="Park H.-S."/>
            <person name="Perrone G."/>
            <person name="Piumi F."/>
            <person name="Punt P.J."/>
            <person name="Ram A.F."/>
            <person name="Ramon A."/>
            <person name="Rauscher S."/>
            <person name="Record E."/>
            <person name="Riano-Pachon D.M."/>
            <person name="Robert V."/>
            <person name="Roehrig J."/>
            <person name="Ruller R."/>
            <person name="Salamov A."/>
            <person name="Salih N.S."/>
            <person name="Samson R.A."/>
            <person name="Sandor E."/>
            <person name="Sanguinetti M."/>
            <person name="Schuetze T."/>
            <person name="Sepcic K."/>
            <person name="Shelest E."/>
            <person name="Sherlock G."/>
            <person name="Sophianopoulou V."/>
            <person name="Squina F.M."/>
            <person name="Sun H."/>
            <person name="Susca A."/>
            <person name="Todd R.B."/>
            <person name="Tsang A."/>
            <person name="Unkles S.E."/>
            <person name="van de Wiele N."/>
            <person name="van Rossen-Uffink D."/>
            <person name="Oliveira J.V."/>
            <person name="Vesth T.C."/>
            <person name="Visser J."/>
            <person name="Yu J.-H."/>
            <person name="Zhou M."/>
            <person name="Andersen M.R."/>
            <person name="Archer D.B."/>
            <person name="Baker S.E."/>
            <person name="Benoit I."/>
            <person name="Brakhage A.A."/>
            <person name="Braus G.H."/>
            <person name="Fischer R."/>
            <person name="Frisvad J.C."/>
            <person name="Goldman G.H."/>
            <person name="Houbraken J."/>
            <person name="Oakley B."/>
            <person name="Pocsi I."/>
            <person name="Scazzocchio C."/>
            <person name="Seiboth B."/>
            <person name="vanKuyk P.A."/>
            <person name="Wortman J."/>
            <person name="Dyer P.S."/>
            <person name="Grigoriev I.V."/>
        </authorList>
    </citation>
    <scope>NUCLEOTIDE SEQUENCE [LARGE SCALE GENOMIC DNA]</scope>
    <source>
        <strain evidence="5">CBS 516.65</strain>
    </source>
</reference>
<protein>
    <submittedName>
        <fullName evidence="4">Uncharacterized protein</fullName>
    </submittedName>
</protein>
<dbReference type="Proteomes" id="UP000184300">
    <property type="component" value="Unassembled WGS sequence"/>
</dbReference>
<dbReference type="InterPro" id="IPR002110">
    <property type="entry name" value="Ankyrin_rpt"/>
</dbReference>
<dbReference type="EMBL" id="KV878893">
    <property type="protein sequence ID" value="OJJ85998.1"/>
    <property type="molecule type" value="Genomic_DNA"/>
</dbReference>
<dbReference type="Pfam" id="PF12796">
    <property type="entry name" value="Ank_2"/>
    <property type="match status" value="1"/>
</dbReference>